<dbReference type="PANTHER" id="PTHR14577">
    <property type="entry name" value="NUCLEOLAR PROTEIN 12"/>
    <property type="match status" value="1"/>
</dbReference>
<organism evidence="6 7">
    <name type="scientific">Malassezia furfur</name>
    <name type="common">Pityriasis versicolor infection agent</name>
    <name type="synonym">Pityrosporum furfur</name>
    <dbReference type="NCBI Taxonomy" id="55194"/>
    <lineage>
        <taxon>Eukaryota</taxon>
        <taxon>Fungi</taxon>
        <taxon>Dikarya</taxon>
        <taxon>Basidiomycota</taxon>
        <taxon>Ustilaginomycotina</taxon>
        <taxon>Malasseziomycetes</taxon>
        <taxon>Malasseziales</taxon>
        <taxon>Malasseziaceae</taxon>
        <taxon>Malassezia</taxon>
    </lineage>
</organism>
<evidence type="ECO:0008006" key="8">
    <source>
        <dbReference type="Google" id="ProtNLM"/>
    </source>
</evidence>
<evidence type="ECO:0000256" key="5">
    <source>
        <dbReference type="SAM" id="MobiDB-lite"/>
    </source>
</evidence>
<feature type="compositionally biased region" description="Polar residues" evidence="5">
    <location>
        <begin position="1"/>
        <end position="15"/>
    </location>
</feature>
<keyword evidence="4" id="KW-0539">Nucleus</keyword>
<comment type="subcellular location">
    <subcellularLocation>
        <location evidence="1">Nucleus</location>
        <location evidence="1">Nucleolus</location>
    </subcellularLocation>
</comment>
<name>A0ABY8ERF6_MALFU</name>
<evidence type="ECO:0000256" key="3">
    <source>
        <dbReference type="ARBA" id="ARBA00023054"/>
    </source>
</evidence>
<feature type="compositionally biased region" description="Basic and acidic residues" evidence="5">
    <location>
        <begin position="167"/>
        <end position="176"/>
    </location>
</feature>
<feature type="compositionally biased region" description="Basic residues" evidence="5">
    <location>
        <begin position="246"/>
        <end position="271"/>
    </location>
</feature>
<feature type="compositionally biased region" description="Low complexity" evidence="5">
    <location>
        <begin position="198"/>
        <end position="213"/>
    </location>
</feature>
<sequence>MAGSTLQQLTESAQKSKPVLKKRAPPLRPPPPKRRFEKRQTVTFDEDARREYLTGFSKRKQQRKQHAHDAKQAKIREEIRQSRRDAALARKEQAAENVRAERRALGLLSDDEADDEEARMQEEHDFENDERRAHVTVQELDVDDWAAPAPKPAPREQLPPSSRRAARREAREEPGKPKKPSYTRPSGSLTSILEPEVANATHTFATETAAPTPAKREHHYLSAAERAEERHRQRERNHQQAEIRRAANRARAKSGAGARKKVSTTGKRRKE</sequence>
<feature type="region of interest" description="Disordered" evidence="5">
    <location>
        <begin position="1"/>
        <end position="271"/>
    </location>
</feature>
<dbReference type="InterPro" id="IPR019186">
    <property type="entry name" value="Nucleolar_protein_12"/>
</dbReference>
<gene>
    <name evidence="6" type="ORF">GLX27_002841</name>
</gene>
<dbReference type="Pfam" id="PF09805">
    <property type="entry name" value="Nop25"/>
    <property type="match status" value="1"/>
</dbReference>
<feature type="compositionally biased region" description="Basic residues" evidence="5">
    <location>
        <begin position="57"/>
        <end position="66"/>
    </location>
</feature>
<keyword evidence="7" id="KW-1185">Reference proteome</keyword>
<evidence type="ECO:0000256" key="1">
    <source>
        <dbReference type="ARBA" id="ARBA00004604"/>
    </source>
</evidence>
<proteinExistence type="inferred from homology"/>
<accession>A0ABY8ERF6</accession>
<keyword evidence="3" id="KW-0175">Coiled coil</keyword>
<feature type="compositionally biased region" description="Basic residues" evidence="5">
    <location>
        <begin position="18"/>
        <end position="37"/>
    </location>
</feature>
<dbReference type="PANTHER" id="PTHR14577:SF0">
    <property type="entry name" value="NUCLEOLAR PROTEIN 12"/>
    <property type="match status" value="1"/>
</dbReference>
<evidence type="ECO:0000313" key="7">
    <source>
        <dbReference type="Proteomes" id="UP000818624"/>
    </source>
</evidence>
<feature type="compositionally biased region" description="Basic and acidic residues" evidence="5">
    <location>
        <begin position="118"/>
        <end position="133"/>
    </location>
</feature>
<comment type="similarity">
    <text evidence="2">Belongs to the RRP17 family.</text>
</comment>
<evidence type="ECO:0000313" key="6">
    <source>
        <dbReference type="EMBL" id="WFD48173.1"/>
    </source>
</evidence>
<evidence type="ECO:0000256" key="2">
    <source>
        <dbReference type="ARBA" id="ARBA00007175"/>
    </source>
</evidence>
<feature type="compositionally biased region" description="Basic and acidic residues" evidence="5">
    <location>
        <begin position="67"/>
        <end position="104"/>
    </location>
</feature>
<protein>
    <recommendedName>
        <fullName evidence="8">Ribosomal RNA-processing protein 17</fullName>
    </recommendedName>
</protein>
<feature type="compositionally biased region" description="Basic and acidic residues" evidence="5">
    <location>
        <begin position="225"/>
        <end position="245"/>
    </location>
</feature>
<evidence type="ECO:0000256" key="4">
    <source>
        <dbReference type="ARBA" id="ARBA00023242"/>
    </source>
</evidence>
<reference evidence="6 7" key="1">
    <citation type="journal article" date="2020" name="Elife">
        <title>Loss of centromere function drives karyotype evolution in closely related Malassezia species.</title>
        <authorList>
            <person name="Sankaranarayanan S.R."/>
            <person name="Ianiri G."/>
            <person name="Coelho M.A."/>
            <person name="Reza M.H."/>
            <person name="Thimmappa B.C."/>
            <person name="Ganguly P."/>
            <person name="Vadnala R.N."/>
            <person name="Sun S."/>
            <person name="Siddharthan R."/>
            <person name="Tellgren-Roth C."/>
            <person name="Dawson T.L."/>
            <person name="Heitman J."/>
            <person name="Sanyal K."/>
        </authorList>
    </citation>
    <scope>NUCLEOTIDE SEQUENCE [LARGE SCALE GENOMIC DNA]</scope>
    <source>
        <strain evidence="6">CBS14141</strain>
    </source>
</reference>
<dbReference type="EMBL" id="CP046236">
    <property type="protein sequence ID" value="WFD48173.1"/>
    <property type="molecule type" value="Genomic_DNA"/>
</dbReference>
<dbReference type="Proteomes" id="UP000818624">
    <property type="component" value="Chromosome 3"/>
</dbReference>